<dbReference type="InterPro" id="IPR000157">
    <property type="entry name" value="TIR_dom"/>
</dbReference>
<sequence length="273" mass="29304">MHDIFINYRTKDEEATATTLDVYLSGRFGTDQVFRASKSIDAGQDFRKGLVAAARRCHVLLAVIGPDWLTAKAKDGRRALDAPDDWTRREILEAAESAQVIPVLVGDTLRLERPDLPKALAWLADCQYRRLYHRDHTAGLRRIGDDIAELVPHLAEADRHGPEENARSAAEAGGGNRVEGVQAEAGTIHQNGGIGNLAGGFHGTYLDRPTGPVHTGTGAQNTTHHAPQFSGDGAHYVAGDAAGPVGGTHIAGNHTGTIGTHHDNRRASEDSDR</sequence>
<keyword evidence="3" id="KW-0675">Receptor</keyword>
<protein>
    <submittedName>
        <fullName evidence="3">Toll/interleukin-1 receptor domain-containing protein</fullName>
    </submittedName>
</protein>
<organism evidence="3 4">
    <name type="scientific">Streptomyces ramulosus</name>
    <dbReference type="NCBI Taxonomy" id="47762"/>
    <lineage>
        <taxon>Bacteria</taxon>
        <taxon>Bacillati</taxon>
        <taxon>Actinomycetota</taxon>
        <taxon>Actinomycetes</taxon>
        <taxon>Kitasatosporales</taxon>
        <taxon>Streptomycetaceae</taxon>
        <taxon>Streptomyces</taxon>
    </lineage>
</organism>
<proteinExistence type="predicted"/>
<keyword evidence="4" id="KW-1185">Reference proteome</keyword>
<evidence type="ECO:0000313" key="3">
    <source>
        <dbReference type="EMBL" id="MFC5895169.1"/>
    </source>
</evidence>
<dbReference type="SUPFAM" id="SSF52200">
    <property type="entry name" value="Toll/Interleukin receptor TIR domain"/>
    <property type="match status" value="1"/>
</dbReference>
<evidence type="ECO:0000256" key="1">
    <source>
        <dbReference type="SAM" id="MobiDB-lite"/>
    </source>
</evidence>
<comment type="caution">
    <text evidence="3">The sequence shown here is derived from an EMBL/GenBank/DDBJ whole genome shotgun (WGS) entry which is preliminary data.</text>
</comment>
<dbReference type="EMBL" id="JBHSPW010000009">
    <property type="protein sequence ID" value="MFC5895169.1"/>
    <property type="molecule type" value="Genomic_DNA"/>
</dbReference>
<feature type="domain" description="TIR" evidence="2">
    <location>
        <begin position="1"/>
        <end position="151"/>
    </location>
</feature>
<dbReference type="PROSITE" id="PS50104">
    <property type="entry name" value="TIR"/>
    <property type="match status" value="1"/>
</dbReference>
<feature type="compositionally biased region" description="Basic and acidic residues" evidence="1">
    <location>
        <begin position="260"/>
        <end position="273"/>
    </location>
</feature>
<feature type="region of interest" description="Disordered" evidence="1">
    <location>
        <begin position="249"/>
        <end position="273"/>
    </location>
</feature>
<dbReference type="Gene3D" id="3.40.50.10140">
    <property type="entry name" value="Toll/interleukin-1 receptor homology (TIR) domain"/>
    <property type="match status" value="1"/>
</dbReference>
<dbReference type="Proteomes" id="UP001596241">
    <property type="component" value="Unassembled WGS sequence"/>
</dbReference>
<reference evidence="4" key="1">
    <citation type="journal article" date="2019" name="Int. J. Syst. Evol. Microbiol.">
        <title>The Global Catalogue of Microorganisms (GCM) 10K type strain sequencing project: providing services to taxonomists for standard genome sequencing and annotation.</title>
        <authorList>
            <consortium name="The Broad Institute Genomics Platform"/>
            <consortium name="The Broad Institute Genome Sequencing Center for Infectious Disease"/>
            <person name="Wu L."/>
            <person name="Ma J."/>
        </authorList>
    </citation>
    <scope>NUCLEOTIDE SEQUENCE [LARGE SCALE GENOMIC DNA]</scope>
    <source>
        <strain evidence="4">CGMCC 1.15809</strain>
    </source>
</reference>
<evidence type="ECO:0000313" key="4">
    <source>
        <dbReference type="Proteomes" id="UP001596241"/>
    </source>
</evidence>
<feature type="compositionally biased region" description="Basic and acidic residues" evidence="1">
    <location>
        <begin position="156"/>
        <end position="166"/>
    </location>
</feature>
<name>A0ABW1FMQ4_9ACTN</name>
<evidence type="ECO:0000259" key="2">
    <source>
        <dbReference type="PROSITE" id="PS50104"/>
    </source>
</evidence>
<gene>
    <name evidence="3" type="ORF">ACFP3M_20440</name>
</gene>
<dbReference type="RefSeq" id="WP_345077845.1">
    <property type="nucleotide sequence ID" value="NZ_BAAAWG010000002.1"/>
</dbReference>
<dbReference type="InterPro" id="IPR035897">
    <property type="entry name" value="Toll_tir_struct_dom_sf"/>
</dbReference>
<accession>A0ABW1FMQ4</accession>
<feature type="region of interest" description="Disordered" evidence="1">
    <location>
        <begin position="156"/>
        <end position="176"/>
    </location>
</feature>
<dbReference type="Pfam" id="PF13676">
    <property type="entry name" value="TIR_2"/>
    <property type="match status" value="1"/>
</dbReference>